<feature type="domain" description="C-type lectin" evidence="3">
    <location>
        <begin position="62"/>
        <end position="181"/>
    </location>
</feature>
<dbReference type="InterPro" id="IPR018378">
    <property type="entry name" value="C-type_lectin_CS"/>
</dbReference>
<dbReference type="PANTHER" id="PTHR22803">
    <property type="entry name" value="MANNOSE, PHOSPHOLIPASE, LECTIN RECEPTOR RELATED"/>
    <property type="match status" value="1"/>
</dbReference>
<gene>
    <name evidence="4" type="ORF">g.20731</name>
</gene>
<name>A0A1B6LYQ3_9HEMI</name>
<feature type="compositionally biased region" description="Acidic residues" evidence="2">
    <location>
        <begin position="1"/>
        <end position="20"/>
    </location>
</feature>
<dbReference type="PROSITE" id="PS00615">
    <property type="entry name" value="C_TYPE_LECTIN_1"/>
    <property type="match status" value="1"/>
</dbReference>
<dbReference type="Pfam" id="PF00059">
    <property type="entry name" value="Lectin_C"/>
    <property type="match status" value="1"/>
</dbReference>
<dbReference type="InterPro" id="IPR016187">
    <property type="entry name" value="CTDL_fold"/>
</dbReference>
<keyword evidence="1" id="KW-1015">Disulfide bond</keyword>
<evidence type="ECO:0000259" key="3">
    <source>
        <dbReference type="PROSITE" id="PS50041"/>
    </source>
</evidence>
<dbReference type="AlphaFoldDB" id="A0A1B6LYQ3"/>
<dbReference type="Gene3D" id="3.10.100.10">
    <property type="entry name" value="Mannose-Binding Protein A, subunit A"/>
    <property type="match status" value="1"/>
</dbReference>
<sequence length="184" mass="21443">EEEEEEEEENDEEKEEEEYETEKSESKPSLFNTKESPPPEDRPSNSDKQFSELVPTVVKPIIRQKKFFIVPNKLTWKEALSSCKSRNMELAIINSQTEQDALVFTIKAEAAAAKYLWLGLTDLDKEGSFVWVDGSVPGYTNFGEAQPDDWKGEEDCVHVRTLMKYDWNDVWCDFELNYVCQYFE</sequence>
<evidence type="ECO:0000256" key="2">
    <source>
        <dbReference type="SAM" id="MobiDB-lite"/>
    </source>
</evidence>
<dbReference type="SMART" id="SM00034">
    <property type="entry name" value="CLECT"/>
    <property type="match status" value="1"/>
</dbReference>
<organism evidence="4">
    <name type="scientific">Graphocephala atropunctata</name>
    <dbReference type="NCBI Taxonomy" id="36148"/>
    <lineage>
        <taxon>Eukaryota</taxon>
        <taxon>Metazoa</taxon>
        <taxon>Ecdysozoa</taxon>
        <taxon>Arthropoda</taxon>
        <taxon>Hexapoda</taxon>
        <taxon>Insecta</taxon>
        <taxon>Pterygota</taxon>
        <taxon>Neoptera</taxon>
        <taxon>Paraneoptera</taxon>
        <taxon>Hemiptera</taxon>
        <taxon>Auchenorrhyncha</taxon>
        <taxon>Membracoidea</taxon>
        <taxon>Cicadellidae</taxon>
        <taxon>Cicadellinae</taxon>
        <taxon>Cicadellini</taxon>
        <taxon>Graphocephala</taxon>
    </lineage>
</organism>
<dbReference type="InterPro" id="IPR016186">
    <property type="entry name" value="C-type_lectin-like/link_sf"/>
</dbReference>
<proteinExistence type="predicted"/>
<dbReference type="PROSITE" id="PS50041">
    <property type="entry name" value="C_TYPE_LECTIN_2"/>
    <property type="match status" value="1"/>
</dbReference>
<feature type="non-terminal residue" evidence="4">
    <location>
        <position position="1"/>
    </location>
</feature>
<dbReference type="SUPFAM" id="SSF56436">
    <property type="entry name" value="C-type lectin-like"/>
    <property type="match status" value="1"/>
</dbReference>
<dbReference type="InterPro" id="IPR001304">
    <property type="entry name" value="C-type_lectin-like"/>
</dbReference>
<accession>A0A1B6LYQ3</accession>
<feature type="region of interest" description="Disordered" evidence="2">
    <location>
        <begin position="1"/>
        <end position="50"/>
    </location>
</feature>
<dbReference type="InterPro" id="IPR050111">
    <property type="entry name" value="C-type_lectin/snaclec_domain"/>
</dbReference>
<evidence type="ECO:0000313" key="4">
    <source>
        <dbReference type="EMBL" id="JAT28809.1"/>
    </source>
</evidence>
<protein>
    <recommendedName>
        <fullName evidence="3">C-type lectin domain-containing protein</fullName>
    </recommendedName>
</protein>
<evidence type="ECO:0000256" key="1">
    <source>
        <dbReference type="ARBA" id="ARBA00023157"/>
    </source>
</evidence>
<dbReference type="CDD" id="cd00037">
    <property type="entry name" value="CLECT"/>
    <property type="match status" value="1"/>
</dbReference>
<dbReference type="EMBL" id="GEBQ01011168">
    <property type="protein sequence ID" value="JAT28809.1"/>
    <property type="molecule type" value="Transcribed_RNA"/>
</dbReference>
<reference evidence="4" key="1">
    <citation type="submission" date="2015-11" db="EMBL/GenBank/DDBJ databases">
        <title>De novo transcriptome assembly of four potential Pierce s Disease insect vectors from Arizona vineyards.</title>
        <authorList>
            <person name="Tassone E.E."/>
        </authorList>
    </citation>
    <scope>NUCLEOTIDE SEQUENCE</scope>
</reference>